<proteinExistence type="predicted"/>
<gene>
    <name evidence="1" type="ORF">L1987_20784</name>
</gene>
<name>A0ACB9IU99_9ASTR</name>
<dbReference type="EMBL" id="CM042024">
    <property type="protein sequence ID" value="KAI3811068.1"/>
    <property type="molecule type" value="Genomic_DNA"/>
</dbReference>
<organism evidence="1 2">
    <name type="scientific">Smallanthus sonchifolius</name>
    <dbReference type="NCBI Taxonomy" id="185202"/>
    <lineage>
        <taxon>Eukaryota</taxon>
        <taxon>Viridiplantae</taxon>
        <taxon>Streptophyta</taxon>
        <taxon>Embryophyta</taxon>
        <taxon>Tracheophyta</taxon>
        <taxon>Spermatophyta</taxon>
        <taxon>Magnoliopsida</taxon>
        <taxon>eudicotyledons</taxon>
        <taxon>Gunneridae</taxon>
        <taxon>Pentapetalae</taxon>
        <taxon>asterids</taxon>
        <taxon>campanulids</taxon>
        <taxon>Asterales</taxon>
        <taxon>Asteraceae</taxon>
        <taxon>Asteroideae</taxon>
        <taxon>Heliantheae alliance</taxon>
        <taxon>Millerieae</taxon>
        <taxon>Smallanthus</taxon>
    </lineage>
</organism>
<evidence type="ECO:0000313" key="2">
    <source>
        <dbReference type="Proteomes" id="UP001056120"/>
    </source>
</evidence>
<comment type="caution">
    <text evidence="1">The sequence shown here is derived from an EMBL/GenBank/DDBJ whole genome shotgun (WGS) entry which is preliminary data.</text>
</comment>
<evidence type="ECO:0000313" key="1">
    <source>
        <dbReference type="EMBL" id="KAI3811068.1"/>
    </source>
</evidence>
<protein>
    <submittedName>
        <fullName evidence="1">Uncharacterized protein</fullName>
    </submittedName>
</protein>
<reference evidence="1 2" key="2">
    <citation type="journal article" date="2022" name="Mol. Ecol. Resour.">
        <title>The genomes of chicory, endive, great burdock and yacon provide insights into Asteraceae paleo-polyploidization history and plant inulin production.</title>
        <authorList>
            <person name="Fan W."/>
            <person name="Wang S."/>
            <person name="Wang H."/>
            <person name="Wang A."/>
            <person name="Jiang F."/>
            <person name="Liu H."/>
            <person name="Zhao H."/>
            <person name="Xu D."/>
            <person name="Zhang Y."/>
        </authorList>
    </citation>
    <scope>NUCLEOTIDE SEQUENCE [LARGE SCALE GENOMIC DNA]</scope>
    <source>
        <strain evidence="2">cv. Yunnan</strain>
        <tissue evidence="1">Leaves</tissue>
    </source>
</reference>
<reference evidence="2" key="1">
    <citation type="journal article" date="2022" name="Mol. Ecol. Resour.">
        <title>The genomes of chicory, endive, great burdock and yacon provide insights into Asteraceae palaeo-polyploidization history and plant inulin production.</title>
        <authorList>
            <person name="Fan W."/>
            <person name="Wang S."/>
            <person name="Wang H."/>
            <person name="Wang A."/>
            <person name="Jiang F."/>
            <person name="Liu H."/>
            <person name="Zhao H."/>
            <person name="Xu D."/>
            <person name="Zhang Y."/>
        </authorList>
    </citation>
    <scope>NUCLEOTIDE SEQUENCE [LARGE SCALE GENOMIC DNA]</scope>
    <source>
        <strain evidence="2">cv. Yunnan</strain>
    </source>
</reference>
<accession>A0ACB9IU99</accession>
<sequence>MKFFQLKPQFVCPELKSSQANAPTNSSETPENLEAVRIAAEDAGNQTHRRRNSPLPYDIDSFSFRPKVNNDRSIESDKPTQIGVIVTDNTILHASYKGLIVLGYTIAALHQCLILSCYSIVKGPHVPKTVNADGLVTIADPDLYPEEDKFEGNTALQGSLTYLLLKQYNMFNYKKNETLSEQVTRFTTMINRLRKMGVKFEEYELCKKLLDSLPDTWSIPCMLIKNTTPDLKSKTLDDIICLSESYELTAKKRELNNLDKPNSTSSANATLFSGNEGSSGSRSEKGKSCCGSEHSAGEKGKATGQIPEDQIALFEAFMSSYDALVTGKLQPAVHNVEDLVQINPDDLEYMDLQWQMAMIAVRAKKCLQKVGKDK</sequence>
<keyword evidence="2" id="KW-1185">Reference proteome</keyword>
<dbReference type="Proteomes" id="UP001056120">
    <property type="component" value="Linkage Group LG07"/>
</dbReference>